<evidence type="ECO:0000313" key="9">
    <source>
        <dbReference type="Proteomes" id="UP001528823"/>
    </source>
</evidence>
<comment type="similarity">
    <text evidence="2">Belongs to the Smp family.</text>
</comment>
<evidence type="ECO:0000313" key="8">
    <source>
        <dbReference type="EMBL" id="MDE1461226.1"/>
    </source>
</evidence>
<dbReference type="RefSeq" id="WP_274687594.1">
    <property type="nucleotide sequence ID" value="NZ_JAPMOU010000004.1"/>
</dbReference>
<organism evidence="8 9">
    <name type="scientific">Spartinivicinus poritis</name>
    <dbReference type="NCBI Taxonomy" id="2994640"/>
    <lineage>
        <taxon>Bacteria</taxon>
        <taxon>Pseudomonadati</taxon>
        <taxon>Pseudomonadota</taxon>
        <taxon>Gammaproteobacteria</taxon>
        <taxon>Oceanospirillales</taxon>
        <taxon>Zooshikellaceae</taxon>
        <taxon>Spartinivicinus</taxon>
    </lineage>
</organism>
<reference evidence="8 9" key="1">
    <citation type="submission" date="2022-11" db="EMBL/GenBank/DDBJ databases">
        <title>Spartinivicinus poritis sp. nov., isolated from scleractinian coral Porites lutea.</title>
        <authorList>
            <person name="Zhang G."/>
            <person name="Cai L."/>
            <person name="Wei Q."/>
        </authorList>
    </citation>
    <scope>NUCLEOTIDE SEQUENCE [LARGE SCALE GENOMIC DNA]</scope>
    <source>
        <strain evidence="8 9">A2-2</strain>
    </source>
</reference>
<evidence type="ECO:0000256" key="6">
    <source>
        <dbReference type="ARBA" id="ARBA00023136"/>
    </source>
</evidence>
<evidence type="ECO:0000256" key="1">
    <source>
        <dbReference type="ARBA" id="ARBA00004236"/>
    </source>
</evidence>
<dbReference type="InterPro" id="IPR019305">
    <property type="entry name" value="Uncharacterised_Smp"/>
</dbReference>
<name>A0ABT5U4E2_9GAMM</name>
<evidence type="ECO:0000256" key="2">
    <source>
        <dbReference type="ARBA" id="ARBA00005362"/>
    </source>
</evidence>
<comment type="caution">
    <text evidence="8">The sequence shown here is derived from an EMBL/GenBank/DDBJ whole genome shotgun (WGS) entry which is preliminary data.</text>
</comment>
<keyword evidence="9" id="KW-1185">Reference proteome</keyword>
<evidence type="ECO:0000256" key="3">
    <source>
        <dbReference type="ARBA" id="ARBA00022475"/>
    </source>
</evidence>
<dbReference type="Pfam" id="PF10144">
    <property type="entry name" value="SMP_2"/>
    <property type="match status" value="1"/>
</dbReference>
<proteinExistence type="inferred from homology"/>
<protein>
    <submittedName>
        <fullName evidence="8">AhpA/YtjB family protein</fullName>
    </submittedName>
</protein>
<keyword evidence="5 7" id="KW-1133">Transmembrane helix</keyword>
<evidence type="ECO:0000256" key="7">
    <source>
        <dbReference type="SAM" id="Phobius"/>
    </source>
</evidence>
<keyword evidence="6 7" id="KW-0472">Membrane</keyword>
<keyword evidence="3" id="KW-1003">Cell membrane</keyword>
<evidence type="ECO:0000256" key="5">
    <source>
        <dbReference type="ARBA" id="ARBA00022989"/>
    </source>
</evidence>
<dbReference type="EMBL" id="JAPMOU010000004">
    <property type="protein sequence ID" value="MDE1461226.1"/>
    <property type="molecule type" value="Genomic_DNA"/>
</dbReference>
<keyword evidence="4 7" id="KW-0812">Transmembrane</keyword>
<evidence type="ECO:0000256" key="4">
    <source>
        <dbReference type="ARBA" id="ARBA00022692"/>
    </source>
</evidence>
<feature type="transmembrane region" description="Helical" evidence="7">
    <location>
        <begin position="26"/>
        <end position="46"/>
    </location>
</feature>
<gene>
    <name evidence="8" type="ORF">ORQ98_04530</name>
</gene>
<sequence length="420" mass="46934">MAISNNIFLTFIAKVKKTHFTLNKKLAVLFSIILIMFCSIFSYIAYEEINTSAHQQAEAFGETISKQTANMAGELLMTNDRISLNVLLSDLVENPYIYSASIYSTKNQLLASATTKSSKQQLATKKTYTAPVHHQEVFVGLVRIKLNDFYISKPAKDATTMVVFTSIMLLICGLLLFIQQTNRLSLDLQKLTAIIQRKDKSAIYQLKNTTRNDELGLLARAIPSLLPPDTAPVVEMPSHILNHSATICIQFSNIDTLKQCLTSELFNQMLNQQLSYIETLANQHSGHINYSTEGNVFISFLQNQVEDFFFKAIQTAIDILNYQPSDQQTSKITMGLGISIDNQPRKHPTLSRHPALQASAACEAKQIANLATDELFIHEATLDIFNDSRVQAEPVLELPNIKRVIAIELDDNDGQQSQAS</sequence>
<feature type="transmembrane region" description="Helical" evidence="7">
    <location>
        <begin position="158"/>
        <end position="178"/>
    </location>
</feature>
<comment type="subcellular location">
    <subcellularLocation>
        <location evidence="1">Cell membrane</location>
    </subcellularLocation>
</comment>
<dbReference type="Proteomes" id="UP001528823">
    <property type="component" value="Unassembled WGS sequence"/>
</dbReference>
<accession>A0ABT5U4E2</accession>